<comment type="caution">
    <text evidence="2">The sequence shown here is derived from an EMBL/GenBank/DDBJ whole genome shotgun (WGS) entry which is preliminary data.</text>
</comment>
<protein>
    <submittedName>
        <fullName evidence="2">Uncharacterized protein</fullName>
    </submittedName>
</protein>
<feature type="signal peptide" evidence="1">
    <location>
        <begin position="1"/>
        <end position="16"/>
    </location>
</feature>
<dbReference type="EMBL" id="JANVFU010000015">
    <property type="protein sequence ID" value="KAJ3740292.1"/>
    <property type="molecule type" value="Genomic_DNA"/>
</dbReference>
<keyword evidence="1" id="KW-0732">Signal</keyword>
<organism evidence="2 3">
    <name type="scientific">Lentinula detonsa</name>
    <dbReference type="NCBI Taxonomy" id="2804962"/>
    <lineage>
        <taxon>Eukaryota</taxon>
        <taxon>Fungi</taxon>
        <taxon>Dikarya</taxon>
        <taxon>Basidiomycota</taxon>
        <taxon>Agaricomycotina</taxon>
        <taxon>Agaricomycetes</taxon>
        <taxon>Agaricomycetidae</taxon>
        <taxon>Agaricales</taxon>
        <taxon>Marasmiineae</taxon>
        <taxon>Omphalotaceae</taxon>
        <taxon>Lentinula</taxon>
    </lineage>
</organism>
<accession>A0A9W8NTA0</accession>
<name>A0A9W8NTA0_9AGAR</name>
<proteinExistence type="predicted"/>
<feature type="chain" id="PRO_5040901011" evidence="1">
    <location>
        <begin position="17"/>
        <end position="171"/>
    </location>
</feature>
<dbReference type="AlphaFoldDB" id="A0A9W8NTA0"/>
<reference evidence="2 3" key="1">
    <citation type="journal article" date="2023" name="Proc. Natl. Acad. Sci. U.S.A.">
        <title>A global phylogenomic analysis of the shiitake genus Lentinula.</title>
        <authorList>
            <person name="Sierra-Patev S."/>
            <person name="Min B."/>
            <person name="Naranjo-Ortiz M."/>
            <person name="Looney B."/>
            <person name="Konkel Z."/>
            <person name="Slot J.C."/>
            <person name="Sakamoto Y."/>
            <person name="Steenwyk J.L."/>
            <person name="Rokas A."/>
            <person name="Carro J."/>
            <person name="Camarero S."/>
            <person name="Ferreira P."/>
            <person name="Molpeceres G."/>
            <person name="Ruiz-Duenas F.J."/>
            <person name="Serrano A."/>
            <person name="Henrissat B."/>
            <person name="Drula E."/>
            <person name="Hughes K.W."/>
            <person name="Mata J.L."/>
            <person name="Ishikawa N.K."/>
            <person name="Vargas-Isla R."/>
            <person name="Ushijima S."/>
            <person name="Smith C.A."/>
            <person name="Donoghue J."/>
            <person name="Ahrendt S."/>
            <person name="Andreopoulos W."/>
            <person name="He G."/>
            <person name="LaButti K."/>
            <person name="Lipzen A."/>
            <person name="Ng V."/>
            <person name="Riley R."/>
            <person name="Sandor L."/>
            <person name="Barry K."/>
            <person name="Martinez A.T."/>
            <person name="Xiao Y."/>
            <person name="Gibbons J.G."/>
            <person name="Terashima K."/>
            <person name="Grigoriev I.V."/>
            <person name="Hibbett D."/>
        </authorList>
    </citation>
    <scope>NUCLEOTIDE SEQUENCE [LARGE SCALE GENOMIC DNA]</scope>
    <source>
        <strain evidence="2 3">TFB7810</strain>
    </source>
</reference>
<keyword evidence="3" id="KW-1185">Reference proteome</keyword>
<evidence type="ECO:0000313" key="3">
    <source>
        <dbReference type="Proteomes" id="UP001142393"/>
    </source>
</evidence>
<evidence type="ECO:0000256" key="1">
    <source>
        <dbReference type="SAM" id="SignalP"/>
    </source>
</evidence>
<sequence length="171" mass="18933">MRLSTYLALGFVLVSAAFPAPLTTRDTAMVGIRAGPASGIEFTIEFEAHPFEGIHEHLTAEYNAAIERNVRALIRDVAASDLDAPKGLDISFIWKNTPSPDASKPVKYKVSTEEHGQYIVAMSHGTPMTNVIVTDSMGRLIRKRGDHTRELWKLGLYLSSSFTRLMKVMII</sequence>
<gene>
    <name evidence="2" type="ORF">DFH05DRAFT_1463425</name>
</gene>
<evidence type="ECO:0000313" key="2">
    <source>
        <dbReference type="EMBL" id="KAJ3740292.1"/>
    </source>
</evidence>
<dbReference type="Proteomes" id="UP001142393">
    <property type="component" value="Unassembled WGS sequence"/>
</dbReference>